<evidence type="ECO:0000256" key="2">
    <source>
        <dbReference type="ARBA" id="ARBA00022741"/>
    </source>
</evidence>
<dbReference type="InterPro" id="IPR036265">
    <property type="entry name" value="HIT-like_sf"/>
</dbReference>
<evidence type="ECO:0000313" key="7">
    <source>
        <dbReference type="Proteomes" id="UP001162156"/>
    </source>
</evidence>
<dbReference type="Gene3D" id="3.30.428.10">
    <property type="entry name" value="HIT-like"/>
    <property type="match status" value="1"/>
</dbReference>
<dbReference type="AlphaFoldDB" id="A0AAV8ZAJ8"/>
<dbReference type="Gene3D" id="3.60.110.10">
    <property type="entry name" value="Carbon-nitrogen hydrolase"/>
    <property type="match status" value="2"/>
</dbReference>
<dbReference type="EC" id="3.6.1.29" evidence="1"/>
<dbReference type="GO" id="GO:0006139">
    <property type="term" value="P:nucleobase-containing compound metabolic process"/>
    <property type="evidence" value="ECO:0007669"/>
    <property type="project" value="TreeGrafter"/>
</dbReference>
<dbReference type="SUPFAM" id="SSF54197">
    <property type="entry name" value="HIT-like"/>
    <property type="match status" value="1"/>
</dbReference>
<dbReference type="InterPro" id="IPR003010">
    <property type="entry name" value="C-N_Hydrolase"/>
</dbReference>
<evidence type="ECO:0000256" key="3">
    <source>
        <dbReference type="ARBA" id="ARBA00022801"/>
    </source>
</evidence>
<comment type="caution">
    <text evidence="6">The sequence shown here is derived from an EMBL/GenBank/DDBJ whole genome shotgun (WGS) entry which is preliminary data.</text>
</comment>
<dbReference type="InterPro" id="IPR011146">
    <property type="entry name" value="HIT-like"/>
</dbReference>
<comment type="catalytic activity">
    <reaction evidence="4">
        <text>P(1),P(3)-bis(5'-adenosyl) triphosphate + H2O = AMP + ADP + 2 H(+)</text>
        <dbReference type="Rhea" id="RHEA:13893"/>
        <dbReference type="ChEBI" id="CHEBI:15377"/>
        <dbReference type="ChEBI" id="CHEBI:15378"/>
        <dbReference type="ChEBI" id="CHEBI:58529"/>
        <dbReference type="ChEBI" id="CHEBI:456215"/>
        <dbReference type="ChEBI" id="CHEBI:456216"/>
        <dbReference type="EC" id="3.6.1.29"/>
    </reaction>
</comment>
<dbReference type="GO" id="GO:0000166">
    <property type="term" value="F:nucleotide binding"/>
    <property type="evidence" value="ECO:0007669"/>
    <property type="project" value="UniProtKB-KW"/>
</dbReference>
<dbReference type="GO" id="GO:0047710">
    <property type="term" value="F:bis(5'-adenosyl)-triphosphatase activity"/>
    <property type="evidence" value="ECO:0007669"/>
    <property type="project" value="UniProtKB-EC"/>
</dbReference>
<evidence type="ECO:0000313" key="6">
    <source>
        <dbReference type="EMBL" id="KAJ8960385.1"/>
    </source>
</evidence>
<dbReference type="EMBL" id="JANEYF010001642">
    <property type="protein sequence ID" value="KAJ8960385.1"/>
    <property type="molecule type" value="Genomic_DNA"/>
</dbReference>
<keyword evidence="3" id="KW-0378">Hydrolase</keyword>
<dbReference type="Pfam" id="PF00795">
    <property type="entry name" value="CN_hydrolase"/>
    <property type="match status" value="1"/>
</dbReference>
<dbReference type="FunFam" id="3.30.428.10:FF:000011">
    <property type="entry name" value="Fragile histidine triad"/>
    <property type="match status" value="1"/>
</dbReference>
<dbReference type="InterPro" id="IPR036526">
    <property type="entry name" value="C-N_Hydrolase_sf"/>
</dbReference>
<name>A0AAV8ZAJ8_9CUCU</name>
<feature type="domain" description="CN hydrolase" evidence="5">
    <location>
        <begin position="27"/>
        <end position="290"/>
    </location>
</feature>
<organism evidence="6 7">
    <name type="scientific">Rhamnusium bicolor</name>
    <dbReference type="NCBI Taxonomy" id="1586634"/>
    <lineage>
        <taxon>Eukaryota</taxon>
        <taxon>Metazoa</taxon>
        <taxon>Ecdysozoa</taxon>
        <taxon>Arthropoda</taxon>
        <taxon>Hexapoda</taxon>
        <taxon>Insecta</taxon>
        <taxon>Pterygota</taxon>
        <taxon>Neoptera</taxon>
        <taxon>Endopterygota</taxon>
        <taxon>Coleoptera</taxon>
        <taxon>Polyphaga</taxon>
        <taxon>Cucujiformia</taxon>
        <taxon>Chrysomeloidea</taxon>
        <taxon>Cerambycidae</taxon>
        <taxon>Lepturinae</taxon>
        <taxon>Rhagiini</taxon>
        <taxon>Rhamnusium</taxon>
    </lineage>
</organism>
<dbReference type="Pfam" id="PF01230">
    <property type="entry name" value="HIT"/>
    <property type="match status" value="1"/>
</dbReference>
<dbReference type="PROSITE" id="PS50263">
    <property type="entry name" value="CN_HYDROLASE"/>
    <property type="match status" value="1"/>
</dbReference>
<proteinExistence type="predicted"/>
<evidence type="ECO:0000256" key="1">
    <source>
        <dbReference type="ARBA" id="ARBA00012377"/>
    </source>
</evidence>
<sequence>MYCLIRCVTNKPKLISSLNSLNMSTKCKVAVCQFTATNSKDNNLTIVKKLINNAVQQNATMIFLPEACDYIAIDKDESKAMSEPLNGPLITEYKNIAKDHKIWLSVGGFHERHDETTVYNCHILIDDDGTIRSMYRKIHLYDVSIPEKNVFLRESDQTTGGSQIEPPINTPAGFLALSIIVDPWGRILAECPKYTEGTDKDESIAVAEIDTELLLKIRQEMPLLQHRRNDIYSLNLIRKEIVEINDNNTYNFADKLIPGSHVFYLSKYSYAFTNIRCVVPGHVLISPLRVTPRLLDLSQEEVSDLFQTAVMVQRVMEQEHKVNSTCVCVQDGKFAGQTIPVSTERLFLLYLANIVGVKFKLDGVISFIKLG</sequence>
<dbReference type="PANTHER" id="PTHR23088:SF27">
    <property type="entry name" value="DEAMINATED GLUTATHIONE AMIDASE"/>
    <property type="match status" value="1"/>
</dbReference>
<keyword evidence="7" id="KW-1185">Reference proteome</keyword>
<gene>
    <name evidence="6" type="ORF">NQ314_006075</name>
</gene>
<protein>
    <recommendedName>
        <fullName evidence="1">bis(5'-adenosyl)-triphosphatase</fullName>
        <ecNumber evidence="1">3.6.1.29</ecNumber>
    </recommendedName>
</protein>
<keyword evidence="2" id="KW-0547">Nucleotide-binding</keyword>
<dbReference type="Proteomes" id="UP001162156">
    <property type="component" value="Unassembled WGS sequence"/>
</dbReference>
<evidence type="ECO:0000256" key="4">
    <source>
        <dbReference type="ARBA" id="ARBA00047780"/>
    </source>
</evidence>
<reference evidence="6" key="1">
    <citation type="journal article" date="2023" name="Insect Mol. Biol.">
        <title>Genome sequencing provides insights into the evolution of gene families encoding plant cell wall-degrading enzymes in longhorned beetles.</title>
        <authorList>
            <person name="Shin N.R."/>
            <person name="Okamura Y."/>
            <person name="Kirsch R."/>
            <person name="Pauchet Y."/>
        </authorList>
    </citation>
    <scope>NUCLEOTIDE SEQUENCE</scope>
    <source>
        <strain evidence="6">RBIC_L_NR</strain>
    </source>
</reference>
<dbReference type="SUPFAM" id="SSF56317">
    <property type="entry name" value="Carbon-nitrogen hydrolase"/>
    <property type="match status" value="1"/>
</dbReference>
<evidence type="ECO:0000259" key="5">
    <source>
        <dbReference type="PROSITE" id="PS50263"/>
    </source>
</evidence>
<accession>A0AAV8ZAJ8</accession>
<dbReference type="PANTHER" id="PTHR23088">
    <property type="entry name" value="NITRILASE-RELATED"/>
    <property type="match status" value="1"/>
</dbReference>